<feature type="compositionally biased region" description="Basic and acidic residues" evidence="1">
    <location>
        <begin position="375"/>
        <end position="385"/>
    </location>
</feature>
<feature type="compositionally biased region" description="Polar residues" evidence="1">
    <location>
        <begin position="428"/>
        <end position="452"/>
    </location>
</feature>
<proteinExistence type="predicted"/>
<feature type="compositionally biased region" description="Low complexity" evidence="1">
    <location>
        <begin position="478"/>
        <end position="492"/>
    </location>
</feature>
<feature type="compositionally biased region" description="Basic and acidic residues" evidence="1">
    <location>
        <begin position="142"/>
        <end position="168"/>
    </location>
</feature>
<organism evidence="2 3">
    <name type="scientific">Acrodontium crateriforme</name>
    <dbReference type="NCBI Taxonomy" id="150365"/>
    <lineage>
        <taxon>Eukaryota</taxon>
        <taxon>Fungi</taxon>
        <taxon>Dikarya</taxon>
        <taxon>Ascomycota</taxon>
        <taxon>Pezizomycotina</taxon>
        <taxon>Dothideomycetes</taxon>
        <taxon>Dothideomycetidae</taxon>
        <taxon>Mycosphaerellales</taxon>
        <taxon>Teratosphaeriaceae</taxon>
        <taxon>Acrodontium</taxon>
    </lineage>
</organism>
<accession>A0AAQ3R7P4</accession>
<evidence type="ECO:0000313" key="2">
    <source>
        <dbReference type="EMBL" id="WPG98410.1"/>
    </source>
</evidence>
<feature type="compositionally biased region" description="Basic and acidic residues" evidence="1">
    <location>
        <begin position="497"/>
        <end position="506"/>
    </location>
</feature>
<feature type="region of interest" description="Disordered" evidence="1">
    <location>
        <begin position="16"/>
        <end position="105"/>
    </location>
</feature>
<dbReference type="Proteomes" id="UP001303373">
    <property type="component" value="Chromosome 2"/>
</dbReference>
<dbReference type="EMBL" id="CP138581">
    <property type="protein sequence ID" value="WPG98410.1"/>
    <property type="molecule type" value="Genomic_DNA"/>
</dbReference>
<sequence length="515" mass="56753">MAISANGIGTWAYAVPLDEKSGGVLPSEDTTRAQSARLENQRVSAYQDLRPAAKRRPSGYTSDSEAGSRRSSMRSASVTATRKRSTNTLREKRSDNTMTTARQRDESAWIHRDKLAQIEIQEMEEAGIPVIRHRRSLSVGGGRDRQSDSIDRSREVQSAMDFEHHDSVAGDEQYIGGRSGKRISPPPVTDFDQDHGYYDTGMEPSVQTREDQSSEQSFHGHNRQRSNSKIPVSKTSPRAAPQSTRDRESPAFEQARSNSAGSQVLLDDTDERSSPEKARSPTSNSPTKSRTSKNANPAGRKTSSTSATGRPTSSHKNRAPSSTNRKAHTTSGHKSRPSTSSKPPEGDAPWIATMFKPDPRLPPEQQMLPTHAKRLMQEQWEKEGKPGTAYDTELRLLDDEEIRSPSKEKAGLHLADQETPAQKDQPVDSPNSPTWPLTPPSETNSARPSTSGGYKITPTINPPPAVQRQVTSPSPSGHTQLPQPPQHMQHPPSRMSDLTEKDEPPPKKFLCCIIM</sequence>
<feature type="region of interest" description="Disordered" evidence="1">
    <location>
        <begin position="137"/>
        <end position="515"/>
    </location>
</feature>
<feature type="compositionally biased region" description="Polar residues" evidence="1">
    <location>
        <begin position="227"/>
        <end position="236"/>
    </location>
</feature>
<evidence type="ECO:0000256" key="1">
    <source>
        <dbReference type="SAM" id="MobiDB-lite"/>
    </source>
</evidence>
<keyword evidence="3" id="KW-1185">Reference proteome</keyword>
<feature type="compositionally biased region" description="Basic residues" evidence="1">
    <location>
        <begin position="325"/>
        <end position="336"/>
    </location>
</feature>
<evidence type="ECO:0000313" key="3">
    <source>
        <dbReference type="Proteomes" id="UP001303373"/>
    </source>
</evidence>
<reference evidence="2 3" key="1">
    <citation type="submission" date="2023-11" db="EMBL/GenBank/DDBJ databases">
        <title>An acidophilic fungus is an integral part of prey digestion in a carnivorous sundew plant.</title>
        <authorList>
            <person name="Tsai I.J."/>
        </authorList>
    </citation>
    <scope>NUCLEOTIDE SEQUENCE [LARGE SCALE GENOMIC DNA]</scope>
    <source>
        <strain evidence="2">169a</strain>
    </source>
</reference>
<feature type="compositionally biased region" description="Polar residues" evidence="1">
    <location>
        <begin position="32"/>
        <end position="44"/>
    </location>
</feature>
<feature type="compositionally biased region" description="Polar residues" evidence="1">
    <location>
        <begin position="468"/>
        <end position="477"/>
    </location>
</feature>
<name>A0AAQ3R7P4_9PEZI</name>
<feature type="compositionally biased region" description="Polar residues" evidence="1">
    <location>
        <begin position="280"/>
        <end position="312"/>
    </location>
</feature>
<dbReference type="AlphaFoldDB" id="A0AAQ3R7P4"/>
<gene>
    <name evidence="2" type="ORF">R9X50_00120000</name>
</gene>
<feature type="compositionally biased region" description="Basic and acidic residues" evidence="1">
    <location>
        <begin position="392"/>
        <end position="411"/>
    </location>
</feature>
<protein>
    <submittedName>
        <fullName evidence="2">Uncharacterized protein</fullName>
    </submittedName>
</protein>
<feature type="compositionally biased region" description="Low complexity" evidence="1">
    <location>
        <begin position="69"/>
        <end position="80"/>
    </location>
</feature>